<dbReference type="Pfam" id="PF13483">
    <property type="entry name" value="Lactamase_B_3"/>
    <property type="match status" value="1"/>
</dbReference>
<sequence>MRGIMVEYLSFSCFTMVISWYGQACFKLQSGQKIIIIDPFDKKIGLAPPSTSSADMVLVTHDHFDHNNSGAIKGSPFVVKGAGEYEYQDVRVVGIDSYHDNAKGKERGSNVIYVVQYEGLRVVHMGDLGQHELTDEQIDRIGRIDVLLIPVGSVYTINGKQAAEIVHHVQPRIVIPMHYKIPSLTIDLETAESFLAEMGAKGQEPQEKITVKKKAQQEDERTEVVVLKV</sequence>
<dbReference type="GO" id="GO:0016787">
    <property type="term" value="F:hydrolase activity"/>
    <property type="evidence" value="ECO:0007669"/>
    <property type="project" value="UniProtKB-KW"/>
</dbReference>
<gene>
    <name evidence="1" type="ORF">F4X82_03380</name>
</gene>
<keyword evidence="1" id="KW-0378">Hydrolase</keyword>
<accession>A0A845DAQ5</accession>
<evidence type="ECO:0000313" key="2">
    <source>
        <dbReference type="Proteomes" id="UP000449092"/>
    </source>
</evidence>
<dbReference type="InterPro" id="IPR036866">
    <property type="entry name" value="RibonucZ/Hydroxyglut_hydro"/>
</dbReference>
<dbReference type="AlphaFoldDB" id="A0A845DAQ5"/>
<evidence type="ECO:0000313" key="1">
    <source>
        <dbReference type="EMBL" id="MYE38529.1"/>
    </source>
</evidence>
<reference evidence="1 2" key="1">
    <citation type="submission" date="2019-09" db="EMBL/GenBank/DDBJ databases">
        <title>Characterisation of the sponge microbiome using genome-centric metagenomics.</title>
        <authorList>
            <person name="Engelberts J.P."/>
            <person name="Robbins S.J."/>
            <person name="De Goeij J.M."/>
            <person name="Aranda M."/>
            <person name="Bell S.C."/>
            <person name="Webster N.S."/>
        </authorList>
    </citation>
    <scope>NUCLEOTIDE SEQUENCE [LARGE SCALE GENOMIC DNA]</scope>
    <source>
        <strain evidence="1">SB0662_bin_43</strain>
    </source>
</reference>
<organism evidence="1 2">
    <name type="scientific">Candidatus Spechtbacteria bacterium SB0662_bin_43</name>
    <dbReference type="NCBI Taxonomy" id="2604897"/>
    <lineage>
        <taxon>Bacteria</taxon>
        <taxon>Candidatus Spechtiibacteriota</taxon>
    </lineage>
</organism>
<dbReference type="EMBL" id="VXOY01000029">
    <property type="protein sequence ID" value="MYE38529.1"/>
    <property type="molecule type" value="Genomic_DNA"/>
</dbReference>
<dbReference type="Proteomes" id="UP000449092">
    <property type="component" value="Unassembled WGS sequence"/>
</dbReference>
<protein>
    <submittedName>
        <fullName evidence="1">MBL fold metallo-hydrolase</fullName>
    </submittedName>
</protein>
<dbReference type="PANTHER" id="PTHR42967">
    <property type="entry name" value="METAL DEPENDENT HYDROLASE"/>
    <property type="match status" value="1"/>
</dbReference>
<dbReference type="SUPFAM" id="SSF56281">
    <property type="entry name" value="Metallo-hydrolase/oxidoreductase"/>
    <property type="match status" value="1"/>
</dbReference>
<comment type="caution">
    <text evidence="1">The sequence shown here is derived from an EMBL/GenBank/DDBJ whole genome shotgun (WGS) entry which is preliminary data.</text>
</comment>
<dbReference type="Gene3D" id="3.60.15.10">
    <property type="entry name" value="Ribonuclease Z/Hydroxyacylglutathione hydrolase-like"/>
    <property type="match status" value="1"/>
</dbReference>
<dbReference type="PANTHER" id="PTHR42967:SF1">
    <property type="entry name" value="MBL FOLD METALLO-HYDROLASE"/>
    <property type="match status" value="1"/>
</dbReference>
<name>A0A845DAQ5_9BACT</name>
<proteinExistence type="predicted"/>